<dbReference type="Proteomes" id="UP000313849">
    <property type="component" value="Unassembled WGS sequence"/>
</dbReference>
<dbReference type="EMBL" id="VENP01000016">
    <property type="protein sequence ID" value="TNU75114.1"/>
    <property type="molecule type" value="Genomic_DNA"/>
</dbReference>
<keyword evidence="3" id="KW-1185">Reference proteome</keyword>
<dbReference type="InterPro" id="IPR011989">
    <property type="entry name" value="ARM-like"/>
</dbReference>
<dbReference type="Gene3D" id="1.25.10.10">
    <property type="entry name" value="Leucine-rich Repeat Variant"/>
    <property type="match status" value="1"/>
</dbReference>
<accession>A0A5C5BCH2</accession>
<evidence type="ECO:0000313" key="2">
    <source>
        <dbReference type="EMBL" id="TNU75114.1"/>
    </source>
</evidence>
<sequence>MTVSLQDVRALLDVDEPDYVFASLLGPAALPHLHELVTTGEPMLASKAAYLAGLIEGGGEVVATAAASEEPLVRIAAAGTAVNLSAHEAEPILASLVDDGELGVRVTAAKAVLAETSAVSAESAPALVARANEVGVERELEPVEVPSLEVAYPHGGPLGGALGGAGDGEPGGDGAESSTGPGGMPEAADGVEDVSSASKLSTQDEEGGESE</sequence>
<name>A0A5C5BCH2_9MICO</name>
<dbReference type="RefSeq" id="WP_139986491.1">
    <property type="nucleotide sequence ID" value="NZ_VENP01000016.1"/>
</dbReference>
<reference evidence="2 3" key="1">
    <citation type="submission" date="2019-06" db="EMBL/GenBank/DDBJ databases">
        <title>Draft genome sequence of Miniimonas arenae KCTC 19750T isolated from sea sand.</title>
        <authorList>
            <person name="Park S.-J."/>
        </authorList>
    </citation>
    <scope>NUCLEOTIDE SEQUENCE [LARGE SCALE GENOMIC DNA]</scope>
    <source>
        <strain evidence="2 3">KCTC 19750</strain>
    </source>
</reference>
<gene>
    <name evidence="2" type="ORF">FH969_06145</name>
</gene>
<dbReference type="AlphaFoldDB" id="A0A5C5BCH2"/>
<dbReference type="SUPFAM" id="SSF48371">
    <property type="entry name" value="ARM repeat"/>
    <property type="match status" value="1"/>
</dbReference>
<dbReference type="InterPro" id="IPR016024">
    <property type="entry name" value="ARM-type_fold"/>
</dbReference>
<protein>
    <recommendedName>
        <fullName evidence="4">HEAT repeat domain-containing protein</fullName>
    </recommendedName>
</protein>
<proteinExistence type="predicted"/>
<organism evidence="2 3">
    <name type="scientific">Miniimonas arenae</name>
    <dbReference type="NCBI Taxonomy" id="676201"/>
    <lineage>
        <taxon>Bacteria</taxon>
        <taxon>Bacillati</taxon>
        <taxon>Actinomycetota</taxon>
        <taxon>Actinomycetes</taxon>
        <taxon>Micrococcales</taxon>
        <taxon>Beutenbergiaceae</taxon>
        <taxon>Miniimonas</taxon>
    </lineage>
</organism>
<evidence type="ECO:0008006" key="4">
    <source>
        <dbReference type="Google" id="ProtNLM"/>
    </source>
</evidence>
<evidence type="ECO:0000256" key="1">
    <source>
        <dbReference type="SAM" id="MobiDB-lite"/>
    </source>
</evidence>
<feature type="compositionally biased region" description="Gly residues" evidence="1">
    <location>
        <begin position="156"/>
        <end position="174"/>
    </location>
</feature>
<dbReference type="OrthoDB" id="979426at2"/>
<evidence type="ECO:0000313" key="3">
    <source>
        <dbReference type="Proteomes" id="UP000313849"/>
    </source>
</evidence>
<comment type="caution">
    <text evidence="2">The sequence shown here is derived from an EMBL/GenBank/DDBJ whole genome shotgun (WGS) entry which is preliminary data.</text>
</comment>
<feature type="region of interest" description="Disordered" evidence="1">
    <location>
        <begin position="151"/>
        <end position="211"/>
    </location>
</feature>